<dbReference type="SUPFAM" id="SSF56112">
    <property type="entry name" value="Protein kinase-like (PK-like)"/>
    <property type="match status" value="1"/>
</dbReference>
<reference evidence="2" key="4">
    <citation type="submission" date="2019-03" db="UniProtKB">
        <authorList>
            <consortium name="EnsemblPlants"/>
        </authorList>
    </citation>
    <scope>IDENTIFICATION</scope>
</reference>
<dbReference type="Gramene" id="AET7Gv21189400.7">
    <property type="protein sequence ID" value="AET7Gv21189400.7"/>
    <property type="gene ID" value="AET7Gv21189400"/>
</dbReference>
<dbReference type="Pfam" id="PF07714">
    <property type="entry name" value="PK_Tyr_Ser-Thr"/>
    <property type="match status" value="1"/>
</dbReference>
<organism evidence="2 3">
    <name type="scientific">Aegilops tauschii subsp. strangulata</name>
    <name type="common">Goatgrass</name>
    <dbReference type="NCBI Taxonomy" id="200361"/>
    <lineage>
        <taxon>Eukaryota</taxon>
        <taxon>Viridiplantae</taxon>
        <taxon>Streptophyta</taxon>
        <taxon>Embryophyta</taxon>
        <taxon>Tracheophyta</taxon>
        <taxon>Spermatophyta</taxon>
        <taxon>Magnoliopsida</taxon>
        <taxon>Liliopsida</taxon>
        <taxon>Poales</taxon>
        <taxon>Poaceae</taxon>
        <taxon>BOP clade</taxon>
        <taxon>Pooideae</taxon>
        <taxon>Triticodae</taxon>
        <taxon>Triticeae</taxon>
        <taxon>Triticinae</taxon>
        <taxon>Aegilops</taxon>
    </lineage>
</organism>
<reference evidence="3" key="1">
    <citation type="journal article" date="2014" name="Science">
        <title>Ancient hybridizations among the ancestral genomes of bread wheat.</title>
        <authorList>
            <consortium name="International Wheat Genome Sequencing Consortium,"/>
            <person name="Marcussen T."/>
            <person name="Sandve S.R."/>
            <person name="Heier L."/>
            <person name="Spannagl M."/>
            <person name="Pfeifer M."/>
            <person name="Jakobsen K.S."/>
            <person name="Wulff B.B."/>
            <person name="Steuernagel B."/>
            <person name="Mayer K.F."/>
            <person name="Olsen O.A."/>
        </authorList>
    </citation>
    <scope>NUCLEOTIDE SEQUENCE [LARGE SCALE GENOMIC DNA]</scope>
    <source>
        <strain evidence="3">cv. AL8/78</strain>
    </source>
</reference>
<dbReference type="PANTHER" id="PTHR23257:SF800">
    <property type="entry name" value="PROTEIN KINASE DOMAIN-CONTAINING PROTEIN"/>
    <property type="match status" value="1"/>
</dbReference>
<keyword evidence="3" id="KW-1185">Reference proteome</keyword>
<sequence length="113" mass="12844">REMIQHRPYDHKVDVYSFGIVLWELMTGMLPFTNMTAVQAAFAVVNKNARPAIPQDCLPALSHIMTRCWDANPEVRPSFNEVVTMLEAAETDVVSNVRKARFRCCISEPMTTD</sequence>
<dbReference type="InterPro" id="IPR011009">
    <property type="entry name" value="Kinase-like_dom_sf"/>
</dbReference>
<dbReference type="GO" id="GO:0005737">
    <property type="term" value="C:cytoplasm"/>
    <property type="evidence" value="ECO:0007669"/>
    <property type="project" value="TreeGrafter"/>
</dbReference>
<reference evidence="2" key="3">
    <citation type="journal article" date="2017" name="Nature">
        <title>Genome sequence of the progenitor of the wheat D genome Aegilops tauschii.</title>
        <authorList>
            <person name="Luo M.C."/>
            <person name="Gu Y.Q."/>
            <person name="Puiu D."/>
            <person name="Wang H."/>
            <person name="Twardziok S.O."/>
            <person name="Deal K.R."/>
            <person name="Huo N."/>
            <person name="Zhu T."/>
            <person name="Wang L."/>
            <person name="Wang Y."/>
            <person name="McGuire P.E."/>
            <person name="Liu S."/>
            <person name="Long H."/>
            <person name="Ramasamy R.K."/>
            <person name="Rodriguez J.C."/>
            <person name="Van S.L."/>
            <person name="Yuan L."/>
            <person name="Wang Z."/>
            <person name="Xia Z."/>
            <person name="Xiao L."/>
            <person name="Anderson O.D."/>
            <person name="Ouyang S."/>
            <person name="Liang Y."/>
            <person name="Zimin A.V."/>
            <person name="Pertea G."/>
            <person name="Qi P."/>
            <person name="Bennetzen J.L."/>
            <person name="Dai X."/>
            <person name="Dawson M.W."/>
            <person name="Muller H.G."/>
            <person name="Kugler K."/>
            <person name="Rivarola-Duarte L."/>
            <person name="Spannagl M."/>
            <person name="Mayer K.F.X."/>
            <person name="Lu F.H."/>
            <person name="Bevan M.W."/>
            <person name="Leroy P."/>
            <person name="Li P."/>
            <person name="You F.M."/>
            <person name="Sun Q."/>
            <person name="Liu Z."/>
            <person name="Lyons E."/>
            <person name="Wicker T."/>
            <person name="Salzberg S.L."/>
            <person name="Devos K.M."/>
            <person name="Dvorak J."/>
        </authorList>
    </citation>
    <scope>NUCLEOTIDE SEQUENCE [LARGE SCALE GENOMIC DNA]</scope>
    <source>
        <strain evidence="2">cv. AL8/78</strain>
    </source>
</reference>
<name>A0A453T187_AEGTS</name>
<proteinExistence type="predicted"/>
<dbReference type="GO" id="GO:0007165">
    <property type="term" value="P:signal transduction"/>
    <property type="evidence" value="ECO:0007669"/>
    <property type="project" value="TreeGrafter"/>
</dbReference>
<dbReference type="InterPro" id="IPR000719">
    <property type="entry name" value="Prot_kinase_dom"/>
</dbReference>
<evidence type="ECO:0000313" key="3">
    <source>
        <dbReference type="Proteomes" id="UP000015105"/>
    </source>
</evidence>
<accession>A0A453T187</accession>
<evidence type="ECO:0000259" key="1">
    <source>
        <dbReference type="PROSITE" id="PS50011"/>
    </source>
</evidence>
<dbReference type="InterPro" id="IPR050167">
    <property type="entry name" value="Ser_Thr_protein_kinase"/>
</dbReference>
<dbReference type="InterPro" id="IPR001245">
    <property type="entry name" value="Ser-Thr/Tyr_kinase_cat_dom"/>
</dbReference>
<dbReference type="GO" id="GO:0004672">
    <property type="term" value="F:protein kinase activity"/>
    <property type="evidence" value="ECO:0007669"/>
    <property type="project" value="InterPro"/>
</dbReference>
<dbReference type="AlphaFoldDB" id="A0A453T187"/>
<evidence type="ECO:0000313" key="2">
    <source>
        <dbReference type="EnsemblPlants" id="AET7Gv21189400.7"/>
    </source>
</evidence>
<dbReference type="Gene3D" id="1.10.510.10">
    <property type="entry name" value="Transferase(Phosphotransferase) domain 1"/>
    <property type="match status" value="1"/>
</dbReference>
<dbReference type="Proteomes" id="UP000015105">
    <property type="component" value="Chromosome 7D"/>
</dbReference>
<protein>
    <recommendedName>
        <fullName evidence="1">Protein kinase domain-containing protein</fullName>
    </recommendedName>
</protein>
<dbReference type="EnsemblPlants" id="AET7Gv21189400.7">
    <property type="protein sequence ID" value="AET7Gv21189400.7"/>
    <property type="gene ID" value="AET7Gv21189400"/>
</dbReference>
<reference evidence="3" key="2">
    <citation type="journal article" date="2017" name="Nat. Plants">
        <title>The Aegilops tauschii genome reveals multiple impacts of transposons.</title>
        <authorList>
            <person name="Zhao G."/>
            <person name="Zou C."/>
            <person name="Li K."/>
            <person name="Wang K."/>
            <person name="Li T."/>
            <person name="Gao L."/>
            <person name="Zhang X."/>
            <person name="Wang H."/>
            <person name="Yang Z."/>
            <person name="Liu X."/>
            <person name="Jiang W."/>
            <person name="Mao L."/>
            <person name="Kong X."/>
            <person name="Jiao Y."/>
            <person name="Jia J."/>
        </authorList>
    </citation>
    <scope>NUCLEOTIDE SEQUENCE [LARGE SCALE GENOMIC DNA]</scope>
    <source>
        <strain evidence="3">cv. AL8/78</strain>
    </source>
</reference>
<dbReference type="PROSITE" id="PS50011">
    <property type="entry name" value="PROTEIN_KINASE_DOM"/>
    <property type="match status" value="1"/>
</dbReference>
<dbReference type="GO" id="GO:0005524">
    <property type="term" value="F:ATP binding"/>
    <property type="evidence" value="ECO:0007669"/>
    <property type="project" value="InterPro"/>
</dbReference>
<feature type="domain" description="Protein kinase" evidence="1">
    <location>
        <begin position="1"/>
        <end position="94"/>
    </location>
</feature>
<dbReference type="PANTHER" id="PTHR23257">
    <property type="entry name" value="SERINE-THREONINE PROTEIN KINASE"/>
    <property type="match status" value="1"/>
</dbReference>
<reference evidence="2" key="5">
    <citation type="journal article" date="2021" name="G3 (Bethesda)">
        <title>Aegilops tauschii genome assembly Aet v5.0 features greater sequence contiguity and improved annotation.</title>
        <authorList>
            <person name="Wang L."/>
            <person name="Zhu T."/>
            <person name="Rodriguez J.C."/>
            <person name="Deal K.R."/>
            <person name="Dubcovsky J."/>
            <person name="McGuire P.E."/>
            <person name="Lux T."/>
            <person name="Spannagl M."/>
            <person name="Mayer K.F.X."/>
            <person name="Baldrich P."/>
            <person name="Meyers B.C."/>
            <person name="Huo N."/>
            <person name="Gu Y.Q."/>
            <person name="Zhou H."/>
            <person name="Devos K.M."/>
            <person name="Bennetzen J.L."/>
            <person name="Unver T."/>
            <person name="Budak H."/>
            <person name="Gulick P.J."/>
            <person name="Galiba G."/>
            <person name="Kalapos B."/>
            <person name="Nelson D.R."/>
            <person name="Li P."/>
            <person name="You F.M."/>
            <person name="Luo M.C."/>
            <person name="Dvorak J."/>
        </authorList>
    </citation>
    <scope>NUCLEOTIDE SEQUENCE [LARGE SCALE GENOMIC DNA]</scope>
    <source>
        <strain evidence="2">cv. AL8/78</strain>
    </source>
</reference>